<dbReference type="Proteomes" id="UP001500325">
    <property type="component" value="Unassembled WGS sequence"/>
</dbReference>
<gene>
    <name evidence="2" type="ORF">GCM10023215_01420</name>
</gene>
<name>A0ABP8VXZ9_9PSEU</name>
<comment type="caution">
    <text evidence="2">The sequence shown here is derived from an EMBL/GenBank/DDBJ whole genome shotgun (WGS) entry which is preliminary data.</text>
</comment>
<evidence type="ECO:0000313" key="3">
    <source>
        <dbReference type="Proteomes" id="UP001500325"/>
    </source>
</evidence>
<feature type="domain" description="LSDAT prokaryote" evidence="1">
    <location>
        <begin position="25"/>
        <end position="215"/>
    </location>
</feature>
<dbReference type="RefSeq" id="WP_345377645.1">
    <property type="nucleotide sequence ID" value="NZ_BAABIC010000001.1"/>
</dbReference>
<sequence length="232" mass="23799">MNADGPELVEVDARTAVPRLEIPLRPVVVVVGGAEGMVTDVLDGVQQLFRSSLVPLLDEHKITVVDGGTDAGVMRAIGLARSAAGGRFPLVGVAARGTVAPVGAGTAGTAVPEPHHTHLLLVPGSSWGDEAPWLAMVADVLAGGRPSATLLVNGGEIAYADVERSLERQRPVIVLSGTGRTADAIADALAGRPADPRADRIASRSDLVRAVPVQAPDELRSVLGEMLGVTSD</sequence>
<organism evidence="2 3">
    <name type="scientific">Pseudonocardia yuanmonensis</name>
    <dbReference type="NCBI Taxonomy" id="1095914"/>
    <lineage>
        <taxon>Bacteria</taxon>
        <taxon>Bacillati</taxon>
        <taxon>Actinomycetota</taxon>
        <taxon>Actinomycetes</taxon>
        <taxon>Pseudonocardiales</taxon>
        <taxon>Pseudonocardiaceae</taxon>
        <taxon>Pseudonocardia</taxon>
    </lineage>
</organism>
<accession>A0ABP8VXZ9</accession>
<dbReference type="Pfam" id="PF18171">
    <property type="entry name" value="LSDAT_prok"/>
    <property type="match status" value="1"/>
</dbReference>
<dbReference type="EMBL" id="BAABIC010000001">
    <property type="protein sequence ID" value="GAA4673637.1"/>
    <property type="molecule type" value="Genomic_DNA"/>
</dbReference>
<dbReference type="InterPro" id="IPR041482">
    <property type="entry name" value="LSDAT_prok"/>
</dbReference>
<protein>
    <recommendedName>
        <fullName evidence="1">LSDAT prokaryote domain-containing protein</fullName>
    </recommendedName>
</protein>
<reference evidence="3" key="1">
    <citation type="journal article" date="2019" name="Int. J. Syst. Evol. Microbiol.">
        <title>The Global Catalogue of Microorganisms (GCM) 10K type strain sequencing project: providing services to taxonomists for standard genome sequencing and annotation.</title>
        <authorList>
            <consortium name="The Broad Institute Genomics Platform"/>
            <consortium name="The Broad Institute Genome Sequencing Center for Infectious Disease"/>
            <person name="Wu L."/>
            <person name="Ma J."/>
        </authorList>
    </citation>
    <scope>NUCLEOTIDE SEQUENCE [LARGE SCALE GENOMIC DNA]</scope>
    <source>
        <strain evidence="3">JCM 18055</strain>
    </source>
</reference>
<keyword evidence="3" id="KW-1185">Reference proteome</keyword>
<evidence type="ECO:0000259" key="1">
    <source>
        <dbReference type="Pfam" id="PF18171"/>
    </source>
</evidence>
<evidence type="ECO:0000313" key="2">
    <source>
        <dbReference type="EMBL" id="GAA4673637.1"/>
    </source>
</evidence>
<proteinExistence type="predicted"/>